<dbReference type="InterPro" id="IPR027368">
    <property type="entry name" value="MnmE_dom2"/>
</dbReference>
<dbReference type="Proteomes" id="UP001162800">
    <property type="component" value="Chromosome"/>
</dbReference>
<dbReference type="CDD" id="cd14858">
    <property type="entry name" value="TrmE_N"/>
    <property type="match status" value="1"/>
</dbReference>
<dbReference type="InterPro" id="IPR018948">
    <property type="entry name" value="GTP-bd_TrmE_N"/>
</dbReference>
<dbReference type="InterPro" id="IPR025867">
    <property type="entry name" value="MnmE_helical"/>
</dbReference>
<feature type="binding site" evidence="6">
    <location>
        <position position="244"/>
    </location>
    <ligand>
        <name>Mg(2+)</name>
        <dbReference type="ChEBI" id="CHEBI:18420"/>
    </ligand>
</feature>
<evidence type="ECO:0000256" key="3">
    <source>
        <dbReference type="ARBA" id="ARBA00022741"/>
    </source>
</evidence>
<name>A0ABY6G594_9BURK</name>
<dbReference type="InterPro" id="IPR006073">
    <property type="entry name" value="GTP-bd"/>
</dbReference>
<comment type="cofactor">
    <cofactor evidence="6">
        <name>K(+)</name>
        <dbReference type="ChEBI" id="CHEBI:29103"/>
    </cofactor>
    <text evidence="6">Binds 1 potassium ion per subunit.</text>
</comment>
<sequence>MLPRHDHPIAAIATAPGRGAVGIVRVSGKGLAPLVQRLCGRALKPREATYLPMRDAQGQPIDHGLALFFPGPHSYTGEDVLELQAHGGTVVLQLLLARCLEAAAELESTGQPCLPGLRLAQPGEFTERAFLNDKIDLAQAEAIADLIDASTEAAARSASRSLSGAFSQEIHTLRDALVRLRMLVEATLDFPEEDIDFLQQADARGQLERLQQSLDGVLARAHQGALLREGIKVVIAGQPNAGKSSLLNALAGAELAIVTEIAGTTRDKVQQTIQIEGVPLHVIDTAGLRESEDTVERIGISRAWDEIAAADAVLFLHDLTRQGLDDYRAADDAIRATLTERLPPQVPVIDVWNKTDSAGADLQAEGLRLSARTGDGLDALRRRLLEVAGWQSAPEGLYLARARHVEALQAVGTHLDQAAAQLRAAGPHLDLLAEELRLGQNALNAITGEFTSDDLLGVIFSSFCIGK</sequence>
<dbReference type="Gene3D" id="3.40.50.300">
    <property type="entry name" value="P-loop containing nucleotide triphosphate hydrolases"/>
    <property type="match status" value="1"/>
</dbReference>
<comment type="function">
    <text evidence="6">Exhibits a very high intrinsic GTPase hydrolysis rate. Involved in the addition of a carboxymethylaminomethyl (cmnm) group at the wobble position (U34) of certain tRNAs, forming tRNA-cmnm(5)s(2)U34.</text>
</comment>
<feature type="binding site" evidence="6">
    <location>
        <position position="82"/>
    </location>
    <ligand>
        <name>(6S)-5-formyl-5,6,7,8-tetrahydrofolate</name>
        <dbReference type="ChEBI" id="CHEBI:57457"/>
    </ligand>
</feature>
<proteinExistence type="inferred from homology"/>
<dbReference type="CDD" id="cd04164">
    <property type="entry name" value="trmE"/>
    <property type="match status" value="1"/>
</dbReference>
<dbReference type="InterPro" id="IPR004520">
    <property type="entry name" value="GTPase_MnmE"/>
</dbReference>
<evidence type="ECO:0000313" key="10">
    <source>
        <dbReference type="Proteomes" id="UP001162800"/>
    </source>
</evidence>
<feature type="domain" description="TrmE-type G" evidence="8">
    <location>
        <begin position="230"/>
        <end position="389"/>
    </location>
</feature>
<evidence type="ECO:0000256" key="7">
    <source>
        <dbReference type="RuleBase" id="RU003313"/>
    </source>
</evidence>
<keyword evidence="2 6" id="KW-0819">tRNA processing</keyword>
<comment type="caution">
    <text evidence="6">Lacks conserved residue(s) required for the propagation of feature annotation.</text>
</comment>
<dbReference type="EMBL" id="CP106881">
    <property type="protein sequence ID" value="UYG50173.1"/>
    <property type="molecule type" value="Genomic_DNA"/>
</dbReference>
<evidence type="ECO:0000256" key="5">
    <source>
        <dbReference type="ARBA" id="ARBA00023134"/>
    </source>
</evidence>
<evidence type="ECO:0000256" key="4">
    <source>
        <dbReference type="ARBA" id="ARBA00022958"/>
    </source>
</evidence>
<accession>A0ABY6G594</accession>
<evidence type="ECO:0000256" key="2">
    <source>
        <dbReference type="ARBA" id="ARBA00022694"/>
    </source>
</evidence>
<feature type="binding site" evidence="6">
    <location>
        <position position="264"/>
    </location>
    <ligand>
        <name>K(+)</name>
        <dbReference type="ChEBI" id="CHEBI:29103"/>
    </ligand>
</feature>
<dbReference type="PANTHER" id="PTHR42714:SF2">
    <property type="entry name" value="TRNA MODIFICATION GTPASE GTPBP3, MITOCHONDRIAL"/>
    <property type="match status" value="1"/>
</dbReference>
<evidence type="ECO:0000256" key="1">
    <source>
        <dbReference type="ARBA" id="ARBA00011043"/>
    </source>
</evidence>
<dbReference type="NCBIfam" id="TIGR00231">
    <property type="entry name" value="small_GTP"/>
    <property type="match status" value="1"/>
</dbReference>
<evidence type="ECO:0000259" key="8">
    <source>
        <dbReference type="PROSITE" id="PS51709"/>
    </source>
</evidence>
<keyword evidence="6 9" id="KW-0378">Hydrolase</keyword>
<keyword evidence="10" id="KW-1185">Reference proteome</keyword>
<dbReference type="Pfam" id="PF10396">
    <property type="entry name" value="TrmE_N"/>
    <property type="match status" value="1"/>
</dbReference>
<dbReference type="GO" id="GO:0016787">
    <property type="term" value="F:hydrolase activity"/>
    <property type="evidence" value="ECO:0007669"/>
    <property type="project" value="UniProtKB-KW"/>
</dbReference>
<dbReference type="PANTHER" id="PTHR42714">
    <property type="entry name" value="TRNA MODIFICATION GTPASE GTPBP3"/>
    <property type="match status" value="1"/>
</dbReference>
<dbReference type="RefSeq" id="WP_231042864.1">
    <property type="nucleotide sequence ID" value="NZ_CP106881.1"/>
</dbReference>
<protein>
    <recommendedName>
        <fullName evidence="6">tRNA modification GTPase MnmE</fullName>
        <ecNumber evidence="6">3.6.-.-</ecNumber>
    </recommendedName>
</protein>
<organism evidence="9 10">
    <name type="scientific">Comamonas endophytica</name>
    <dbReference type="NCBI Taxonomy" id="2949090"/>
    <lineage>
        <taxon>Bacteria</taxon>
        <taxon>Pseudomonadati</taxon>
        <taxon>Pseudomonadota</taxon>
        <taxon>Betaproteobacteria</taxon>
        <taxon>Burkholderiales</taxon>
        <taxon>Comamonadaceae</taxon>
        <taxon>Comamonas</taxon>
    </lineage>
</organism>
<keyword evidence="6" id="KW-0479">Metal-binding</keyword>
<keyword evidence="5 6" id="KW-0342">GTP-binding</keyword>
<gene>
    <name evidence="6 9" type="primary">mnmE</name>
    <name evidence="6" type="synonym">trmE</name>
    <name evidence="9" type="ORF">M9799_08550</name>
</gene>
<comment type="similarity">
    <text evidence="1 6 7">Belongs to the TRAFAC class TrmE-Era-EngA-EngB-Septin-like GTPase superfamily. TrmE GTPase family.</text>
</comment>
<feature type="binding site" evidence="6">
    <location>
        <begin position="259"/>
        <end position="265"/>
    </location>
    <ligand>
        <name>GTP</name>
        <dbReference type="ChEBI" id="CHEBI:37565"/>
    </ligand>
</feature>
<feature type="binding site" evidence="6">
    <location>
        <begin position="240"/>
        <end position="245"/>
    </location>
    <ligand>
        <name>GTP</name>
        <dbReference type="ChEBI" id="CHEBI:37565"/>
    </ligand>
</feature>
<feature type="binding site" evidence="6">
    <location>
        <begin position="370"/>
        <end position="372"/>
    </location>
    <ligand>
        <name>GTP</name>
        <dbReference type="ChEBI" id="CHEBI:37565"/>
    </ligand>
</feature>
<feature type="binding site" evidence="6">
    <location>
        <position position="259"/>
    </location>
    <ligand>
        <name>K(+)</name>
        <dbReference type="ChEBI" id="CHEBI:29103"/>
    </ligand>
</feature>
<feature type="binding site" evidence="6">
    <location>
        <position position="265"/>
    </location>
    <ligand>
        <name>Mg(2+)</name>
        <dbReference type="ChEBI" id="CHEBI:18420"/>
    </ligand>
</feature>
<feature type="binding site" evidence="6">
    <location>
        <position position="467"/>
    </location>
    <ligand>
        <name>(6S)-5-formyl-5,6,7,8-tetrahydrofolate</name>
        <dbReference type="ChEBI" id="CHEBI:57457"/>
    </ligand>
</feature>
<dbReference type="NCBIfam" id="TIGR00450">
    <property type="entry name" value="mnmE_trmE_thdF"/>
    <property type="match status" value="1"/>
</dbReference>
<dbReference type="PROSITE" id="PS51709">
    <property type="entry name" value="G_TRME"/>
    <property type="match status" value="1"/>
</dbReference>
<evidence type="ECO:0000313" key="9">
    <source>
        <dbReference type="EMBL" id="UYG50173.1"/>
    </source>
</evidence>
<dbReference type="Pfam" id="PF12631">
    <property type="entry name" value="MnmE_helical"/>
    <property type="match status" value="1"/>
</dbReference>
<feature type="binding site" evidence="6">
    <location>
        <begin position="284"/>
        <end position="287"/>
    </location>
    <ligand>
        <name>GTP</name>
        <dbReference type="ChEBI" id="CHEBI:37565"/>
    </ligand>
</feature>
<keyword evidence="4 6" id="KW-0630">Potassium</keyword>
<dbReference type="SUPFAM" id="SSF116878">
    <property type="entry name" value="TrmE connector domain"/>
    <property type="match status" value="1"/>
</dbReference>
<comment type="subunit">
    <text evidence="6">Homodimer. Heterotetramer of two MnmE and two MnmG subunits.</text>
</comment>
<feature type="binding site" evidence="6">
    <location>
        <position position="261"/>
    </location>
    <ligand>
        <name>K(+)</name>
        <dbReference type="ChEBI" id="CHEBI:29103"/>
    </ligand>
</feature>
<dbReference type="InterPro" id="IPR027417">
    <property type="entry name" value="P-loop_NTPase"/>
</dbReference>
<feature type="binding site" evidence="6">
    <location>
        <position position="25"/>
    </location>
    <ligand>
        <name>(6S)-5-formyl-5,6,7,8-tetrahydrofolate</name>
        <dbReference type="ChEBI" id="CHEBI:57457"/>
    </ligand>
</feature>
<keyword evidence="6" id="KW-0460">Magnesium</keyword>
<comment type="subcellular location">
    <subcellularLocation>
        <location evidence="6">Cytoplasm</location>
    </subcellularLocation>
</comment>
<dbReference type="Gene3D" id="3.30.1360.120">
    <property type="entry name" value="Probable tRNA modification gtpase trme, domain 1"/>
    <property type="match status" value="1"/>
</dbReference>
<reference evidence="9" key="1">
    <citation type="submission" date="2022-09" db="EMBL/GenBank/DDBJ databases">
        <title>The complete genome of Acidovorax sp. 5MLIR.</title>
        <authorList>
            <person name="Liu L."/>
            <person name="Yue J."/>
            <person name="Yang F."/>
            <person name="Yuan J."/>
            <person name="Li L."/>
        </authorList>
    </citation>
    <scope>NUCLEOTIDE SEQUENCE</scope>
    <source>
        <strain evidence="9">5MLIR</strain>
    </source>
</reference>
<dbReference type="NCBIfam" id="NF003661">
    <property type="entry name" value="PRK05291.1-3"/>
    <property type="match status" value="1"/>
</dbReference>
<feature type="binding site" evidence="6">
    <location>
        <position position="240"/>
    </location>
    <ligand>
        <name>K(+)</name>
        <dbReference type="ChEBI" id="CHEBI:29103"/>
    </ligand>
</feature>
<dbReference type="InterPro" id="IPR031168">
    <property type="entry name" value="G_TrmE"/>
</dbReference>
<dbReference type="Pfam" id="PF01926">
    <property type="entry name" value="MMR_HSR1"/>
    <property type="match status" value="1"/>
</dbReference>
<dbReference type="EC" id="3.6.-.-" evidence="6"/>
<dbReference type="InterPro" id="IPR027266">
    <property type="entry name" value="TrmE/GcvT-like"/>
</dbReference>
<dbReference type="HAMAP" id="MF_00379">
    <property type="entry name" value="GTPase_MnmE"/>
    <property type="match status" value="1"/>
</dbReference>
<feature type="binding site" evidence="6">
    <location>
        <position position="134"/>
    </location>
    <ligand>
        <name>(6S)-5-formyl-5,6,7,8-tetrahydrofolate</name>
        <dbReference type="ChEBI" id="CHEBI:57457"/>
    </ligand>
</feature>
<dbReference type="Gene3D" id="1.20.120.430">
    <property type="entry name" value="tRNA modification GTPase MnmE domain 2"/>
    <property type="match status" value="1"/>
</dbReference>
<dbReference type="SUPFAM" id="SSF52540">
    <property type="entry name" value="P-loop containing nucleoside triphosphate hydrolases"/>
    <property type="match status" value="1"/>
</dbReference>
<keyword evidence="3 6" id="KW-0547">Nucleotide-binding</keyword>
<evidence type="ECO:0000256" key="6">
    <source>
        <dbReference type="HAMAP-Rule" id="MF_00379"/>
    </source>
</evidence>
<keyword evidence="6" id="KW-0963">Cytoplasm</keyword>
<dbReference type="InterPro" id="IPR005225">
    <property type="entry name" value="Small_GTP-bd"/>
</dbReference>